<evidence type="ECO:0000256" key="3">
    <source>
        <dbReference type="SAM" id="Coils"/>
    </source>
</evidence>
<dbReference type="Proteomes" id="UP001632037">
    <property type="component" value="Unassembled WGS sequence"/>
</dbReference>
<feature type="compositionally biased region" description="Acidic residues" evidence="4">
    <location>
        <begin position="191"/>
        <end position="201"/>
    </location>
</feature>
<evidence type="ECO:0000256" key="2">
    <source>
        <dbReference type="PROSITE-ProRule" id="PRU00192"/>
    </source>
</evidence>
<dbReference type="PANTHER" id="PTHR46026:SF1">
    <property type="entry name" value="RHO-TYPE GUANINE NUCLEOTIDE EXCHANGE FACTOR, ISOFORM F"/>
    <property type="match status" value="1"/>
</dbReference>
<gene>
    <name evidence="6" type="ORF">V7S43_015416</name>
</gene>
<dbReference type="AlphaFoldDB" id="A0ABD3EYX2"/>
<reference evidence="6 7" key="1">
    <citation type="submission" date="2024-09" db="EMBL/GenBank/DDBJ databases">
        <title>Genome sequencing and assembly of Phytophthora oleae, isolate VK10A, causative agent of rot of olive drupes.</title>
        <authorList>
            <person name="Conti Taguali S."/>
            <person name="Riolo M."/>
            <person name="La Spada F."/>
            <person name="Cacciola S.O."/>
            <person name="Dionisio G."/>
        </authorList>
    </citation>
    <scope>NUCLEOTIDE SEQUENCE [LARGE SCALE GENOMIC DNA]</scope>
    <source>
        <strain evidence="6 7">VK10A</strain>
    </source>
</reference>
<organism evidence="6 7">
    <name type="scientific">Phytophthora oleae</name>
    <dbReference type="NCBI Taxonomy" id="2107226"/>
    <lineage>
        <taxon>Eukaryota</taxon>
        <taxon>Sar</taxon>
        <taxon>Stramenopiles</taxon>
        <taxon>Oomycota</taxon>
        <taxon>Peronosporomycetes</taxon>
        <taxon>Peronosporales</taxon>
        <taxon>Peronosporaceae</taxon>
        <taxon>Phytophthora</taxon>
    </lineage>
</organism>
<evidence type="ECO:0000256" key="4">
    <source>
        <dbReference type="SAM" id="MobiDB-lite"/>
    </source>
</evidence>
<dbReference type="EMBL" id="JBIMZQ010000045">
    <property type="protein sequence ID" value="KAL3659743.1"/>
    <property type="molecule type" value="Genomic_DNA"/>
</dbReference>
<dbReference type="PROSITE" id="PS50002">
    <property type="entry name" value="SH3"/>
    <property type="match status" value="1"/>
</dbReference>
<comment type="caution">
    <text evidence="6">The sequence shown here is derived from an EMBL/GenBank/DDBJ whole genome shotgun (WGS) entry which is preliminary data.</text>
</comment>
<evidence type="ECO:0000256" key="1">
    <source>
        <dbReference type="ARBA" id="ARBA00022443"/>
    </source>
</evidence>
<dbReference type="PRINTS" id="PR00452">
    <property type="entry name" value="SH3DOMAIN"/>
</dbReference>
<feature type="compositionally biased region" description="Basic and acidic residues" evidence="4">
    <location>
        <begin position="132"/>
        <end position="152"/>
    </location>
</feature>
<feature type="compositionally biased region" description="Acidic residues" evidence="4">
    <location>
        <begin position="97"/>
        <end position="110"/>
    </location>
</feature>
<evidence type="ECO:0000313" key="6">
    <source>
        <dbReference type="EMBL" id="KAL3659743.1"/>
    </source>
</evidence>
<dbReference type="SUPFAM" id="SSF50044">
    <property type="entry name" value="SH3-domain"/>
    <property type="match status" value="1"/>
</dbReference>
<evidence type="ECO:0000313" key="7">
    <source>
        <dbReference type="Proteomes" id="UP001632037"/>
    </source>
</evidence>
<name>A0ABD3EYX2_9STRA</name>
<evidence type="ECO:0000259" key="5">
    <source>
        <dbReference type="PROSITE" id="PS50002"/>
    </source>
</evidence>
<protein>
    <recommendedName>
        <fullName evidence="5">SH3 domain-containing protein</fullName>
    </recommendedName>
</protein>
<dbReference type="CDD" id="cd00174">
    <property type="entry name" value="SH3"/>
    <property type="match status" value="1"/>
</dbReference>
<dbReference type="Gene3D" id="2.30.30.40">
    <property type="entry name" value="SH3 Domains"/>
    <property type="match status" value="1"/>
</dbReference>
<sequence length="569" mass="66107">MTELRTDRSWSMQVTALYDYKPEQPDELHFEEGDVLRVVHVQDDGWWSGFNVEEPDVVGLFPSNYVQAQRTVRSTKASVDATQQRIQQQPQQAPDTPELESEDEGDEDTAQELRSEFRGHVGTVLQLRKNLENAERAREAARDARRKAERERLRHRKSWREREQDEDQEIQLDEVKYSQANPQQQEAVPVDGEDTEDEDDSAFPHVQGSIHEADQQEDEEEAEEVKPDRSLTVIEENETQSDVEYEHTSAVESAAAVVIARNYRRHTAIVQRKQALKREAEQHREVAAVCIQRWAAHAHSRQRQRRQLEQSTARRRRQQENDAASVIQKWIRLRWACFWRTRVQVEREQRAVKEAQQLEEMRRQEELELQRRQEAESKRQLAQVEEERRALEEQLRQKLEVDAQQLQLKVVEEEVQRRFLEENDVSPAVSSPDAQAGKTRRKVMKKEAVELIKTLVQQQLGETLRDHDTKMDELQRMVSRLQTVVRKQTAMLEDSTDELVALQMKRQEQKLPMPPVGNGAGSYSLLPRISAPRQPVAPSGLRAPRPVMLSKLPVIANGVRGSGFNQKKL</sequence>
<feature type="domain" description="SH3" evidence="5">
    <location>
        <begin position="9"/>
        <end position="71"/>
    </location>
</feature>
<dbReference type="PANTHER" id="PTHR46026">
    <property type="entry name" value="RHO-TYPE GUANINE NUCLEOTIDE EXCHANGE FACTOR, ISOFORM F"/>
    <property type="match status" value="1"/>
</dbReference>
<feature type="region of interest" description="Disordered" evidence="4">
    <location>
        <begin position="301"/>
        <end position="320"/>
    </location>
</feature>
<dbReference type="InterPro" id="IPR036028">
    <property type="entry name" value="SH3-like_dom_sf"/>
</dbReference>
<dbReference type="SMART" id="SM00326">
    <property type="entry name" value="SH3"/>
    <property type="match status" value="1"/>
</dbReference>
<proteinExistence type="predicted"/>
<dbReference type="InterPro" id="IPR001452">
    <property type="entry name" value="SH3_domain"/>
</dbReference>
<keyword evidence="7" id="KW-1185">Reference proteome</keyword>
<accession>A0ABD3EYX2</accession>
<dbReference type="Pfam" id="PF00018">
    <property type="entry name" value="SH3_1"/>
    <property type="match status" value="1"/>
</dbReference>
<feature type="region of interest" description="Disordered" evidence="4">
    <location>
        <begin position="76"/>
        <end position="118"/>
    </location>
</feature>
<feature type="compositionally biased region" description="Low complexity" evidence="4">
    <location>
        <begin position="83"/>
        <end position="92"/>
    </location>
</feature>
<feature type="coiled-coil region" evidence="3">
    <location>
        <begin position="348"/>
        <end position="423"/>
    </location>
</feature>
<feature type="region of interest" description="Disordered" evidence="4">
    <location>
        <begin position="132"/>
        <end position="228"/>
    </location>
</feature>
<keyword evidence="3" id="KW-0175">Coiled coil</keyword>
<keyword evidence="1 2" id="KW-0728">SH3 domain</keyword>